<gene>
    <name evidence="1" type="ORF">G9X64_29680</name>
</gene>
<protein>
    <submittedName>
        <fullName evidence="1">Uncharacterized protein</fullName>
    </submittedName>
</protein>
<name>A0A7Y3SBI6_9HYPH</name>
<organism evidence="1 2">
    <name type="scientific">Rhizobium sophorae</name>
    <dbReference type="NCBI Taxonomy" id="1535242"/>
    <lineage>
        <taxon>Bacteria</taxon>
        <taxon>Pseudomonadati</taxon>
        <taxon>Pseudomonadota</taxon>
        <taxon>Alphaproteobacteria</taxon>
        <taxon>Hyphomicrobiales</taxon>
        <taxon>Rhizobiaceae</taxon>
        <taxon>Rhizobium/Agrobacterium group</taxon>
        <taxon>Rhizobium</taxon>
    </lineage>
</organism>
<proteinExistence type="predicted"/>
<dbReference type="AlphaFoldDB" id="A0A7Y3SBI6"/>
<dbReference type="RefSeq" id="WP_168317824.1">
    <property type="nucleotide sequence ID" value="NZ_JABFCN010000053.1"/>
</dbReference>
<accession>A0A7Y3SBI6</accession>
<keyword evidence="2" id="KW-1185">Reference proteome</keyword>
<dbReference type="EMBL" id="JABFCN010000053">
    <property type="protein sequence ID" value="NNU40581.1"/>
    <property type="molecule type" value="Genomic_DNA"/>
</dbReference>
<sequence>MTQTTEKFRPAHVIEQATQQLIGTFESAIVSAIEAGSLIALRWHLHQEEHRPVQDRPSELIPDARKIVARWSEIEGLHGEGSLIVEESKIIQYSLATPGNRHERGPHLLENARNLRGLKGLDWWRREHQLHSLLEVVRS</sequence>
<dbReference type="Proteomes" id="UP000519972">
    <property type="component" value="Unassembled WGS sequence"/>
</dbReference>
<comment type="caution">
    <text evidence="1">The sequence shown here is derived from an EMBL/GenBank/DDBJ whole genome shotgun (WGS) entry which is preliminary data.</text>
</comment>
<evidence type="ECO:0000313" key="2">
    <source>
        <dbReference type="Proteomes" id="UP000519972"/>
    </source>
</evidence>
<reference evidence="1 2" key="1">
    <citation type="submission" date="2020-02" db="EMBL/GenBank/DDBJ databases">
        <authorList>
            <person name="Sun Q."/>
        </authorList>
    </citation>
    <scope>NUCLEOTIDE SEQUENCE [LARGE SCALE GENOMIC DNA]</scope>
    <source>
        <strain evidence="1 2">CCBAU 03386</strain>
    </source>
</reference>
<evidence type="ECO:0000313" key="1">
    <source>
        <dbReference type="EMBL" id="NNU40581.1"/>
    </source>
</evidence>